<protein>
    <submittedName>
        <fullName evidence="2">Uncharacterized protein</fullName>
    </submittedName>
</protein>
<dbReference type="Proteomes" id="UP001066276">
    <property type="component" value="Chromosome 2_1"/>
</dbReference>
<dbReference type="AlphaFoldDB" id="A0AAV7VF47"/>
<dbReference type="EMBL" id="JANPWB010000003">
    <property type="protein sequence ID" value="KAJ1198797.1"/>
    <property type="molecule type" value="Genomic_DNA"/>
</dbReference>
<evidence type="ECO:0000256" key="1">
    <source>
        <dbReference type="SAM" id="MobiDB-lite"/>
    </source>
</evidence>
<evidence type="ECO:0000313" key="3">
    <source>
        <dbReference type="Proteomes" id="UP001066276"/>
    </source>
</evidence>
<comment type="caution">
    <text evidence="2">The sequence shown here is derived from an EMBL/GenBank/DDBJ whole genome shotgun (WGS) entry which is preliminary data.</text>
</comment>
<feature type="compositionally biased region" description="Basic residues" evidence="1">
    <location>
        <begin position="111"/>
        <end position="120"/>
    </location>
</feature>
<keyword evidence="3" id="KW-1185">Reference proteome</keyword>
<feature type="region of interest" description="Disordered" evidence="1">
    <location>
        <begin position="22"/>
        <end position="140"/>
    </location>
</feature>
<gene>
    <name evidence="2" type="ORF">NDU88_002636</name>
</gene>
<accession>A0AAV7VF47</accession>
<sequence length="164" mass="18816">MEAARTQTRRVLTLPQVLRIFLGKEPISGPFRHGRRDQEQEPRDPDSQKSPCSEEEARATEEQERAALTETTRKPEESRKTRRRRAAEQTSRRPRRCNKNPPATLLEKRGTLRRASHRLKRAQEGLGGRENPSDLSGHSWLLTDTKAKPAEETEEYIILVAEGL</sequence>
<organism evidence="2 3">
    <name type="scientific">Pleurodeles waltl</name>
    <name type="common">Iberian ribbed newt</name>
    <dbReference type="NCBI Taxonomy" id="8319"/>
    <lineage>
        <taxon>Eukaryota</taxon>
        <taxon>Metazoa</taxon>
        <taxon>Chordata</taxon>
        <taxon>Craniata</taxon>
        <taxon>Vertebrata</taxon>
        <taxon>Euteleostomi</taxon>
        <taxon>Amphibia</taxon>
        <taxon>Batrachia</taxon>
        <taxon>Caudata</taxon>
        <taxon>Salamandroidea</taxon>
        <taxon>Salamandridae</taxon>
        <taxon>Pleurodelinae</taxon>
        <taxon>Pleurodeles</taxon>
    </lineage>
</organism>
<proteinExistence type="predicted"/>
<feature type="compositionally biased region" description="Basic and acidic residues" evidence="1">
    <location>
        <begin position="55"/>
        <end position="79"/>
    </location>
</feature>
<evidence type="ECO:0000313" key="2">
    <source>
        <dbReference type="EMBL" id="KAJ1198797.1"/>
    </source>
</evidence>
<reference evidence="2" key="1">
    <citation type="journal article" date="2022" name="bioRxiv">
        <title>Sequencing and chromosome-scale assembly of the giantPleurodeles waltlgenome.</title>
        <authorList>
            <person name="Brown T."/>
            <person name="Elewa A."/>
            <person name="Iarovenko S."/>
            <person name="Subramanian E."/>
            <person name="Araus A.J."/>
            <person name="Petzold A."/>
            <person name="Susuki M."/>
            <person name="Suzuki K.-i.T."/>
            <person name="Hayashi T."/>
            <person name="Toyoda A."/>
            <person name="Oliveira C."/>
            <person name="Osipova E."/>
            <person name="Leigh N.D."/>
            <person name="Simon A."/>
            <person name="Yun M.H."/>
        </authorList>
    </citation>
    <scope>NUCLEOTIDE SEQUENCE</scope>
    <source>
        <strain evidence="2">20211129_DDA</strain>
        <tissue evidence="2">Liver</tissue>
    </source>
</reference>
<name>A0AAV7VF47_PLEWA</name>
<feature type="compositionally biased region" description="Basic and acidic residues" evidence="1">
    <location>
        <begin position="36"/>
        <end position="47"/>
    </location>
</feature>